<name>A0A2B6HFM5_9BACI</name>
<dbReference type="Proteomes" id="UP000223472">
    <property type="component" value="Unassembled WGS sequence"/>
</dbReference>
<organism evidence="1 2">
    <name type="scientific">Bacillus wiedmannii</name>
    <dbReference type="NCBI Taxonomy" id="1890302"/>
    <lineage>
        <taxon>Bacteria</taxon>
        <taxon>Bacillati</taxon>
        <taxon>Bacillota</taxon>
        <taxon>Bacilli</taxon>
        <taxon>Bacillales</taxon>
        <taxon>Bacillaceae</taxon>
        <taxon>Bacillus</taxon>
        <taxon>Bacillus cereus group</taxon>
    </lineage>
</organism>
<accession>A0A2B6HFM5</accession>
<dbReference type="EMBL" id="NVIY01000037">
    <property type="protein sequence ID" value="PGD31950.1"/>
    <property type="molecule type" value="Genomic_DNA"/>
</dbReference>
<proteinExistence type="predicted"/>
<comment type="caution">
    <text evidence="1">The sequence shown here is derived from an EMBL/GenBank/DDBJ whole genome shotgun (WGS) entry which is preliminary data.</text>
</comment>
<evidence type="ECO:0000313" key="1">
    <source>
        <dbReference type="EMBL" id="PGD31950.1"/>
    </source>
</evidence>
<sequence length="68" mass="7933">MHPKIISERLGLNRVGITLDNFFHVVPGLQETAVDQFANKLFRKKTLVRISLEVFISQQIHQLNNQKY</sequence>
<dbReference type="AlphaFoldDB" id="A0A2B6HFM5"/>
<evidence type="ECO:0000313" key="2">
    <source>
        <dbReference type="Proteomes" id="UP000223472"/>
    </source>
</evidence>
<gene>
    <name evidence="1" type="ORF">COM27_21995</name>
</gene>
<reference evidence="1 2" key="1">
    <citation type="submission" date="2017-09" db="EMBL/GenBank/DDBJ databases">
        <title>Large-scale bioinformatics analysis of Bacillus genomes uncovers conserved roles of natural products in bacterial physiology.</title>
        <authorList>
            <consortium name="Agbiome Team Llc"/>
            <person name="Bleich R.M."/>
            <person name="Grubbs K.J."/>
            <person name="Santa Maria K.C."/>
            <person name="Allen S.E."/>
            <person name="Farag S."/>
            <person name="Shank E.A."/>
            <person name="Bowers A."/>
        </authorList>
    </citation>
    <scope>NUCLEOTIDE SEQUENCE [LARGE SCALE GENOMIC DNA]</scope>
    <source>
        <strain evidence="1 2">AFS065610</strain>
    </source>
</reference>
<protein>
    <submittedName>
        <fullName evidence="1">Uncharacterized protein</fullName>
    </submittedName>
</protein>